<evidence type="ECO:0000256" key="2">
    <source>
        <dbReference type="ARBA" id="ARBA00006656"/>
    </source>
</evidence>
<evidence type="ECO:0000256" key="4">
    <source>
        <dbReference type="ARBA" id="ARBA00022729"/>
    </source>
</evidence>
<feature type="compositionally biased region" description="Basic residues" evidence="9">
    <location>
        <begin position="392"/>
        <end position="414"/>
    </location>
</feature>
<sequence>MIELVSLSALPEVLSVSCKCRIVSATLLGRHAASPPRPATLPCSTCGSLVSINQVVPRVAIDLSTLSISHTAVGCRFYIATSTFSLGGVSCIVDVDRAFLVYSIKPRSLGTSSTKKEALKRYTGPRRRPRDDVRTRTSSAVRCLQPSHHLLDSEAAAKPCAEPHVFSDTDMPIMNVIATVRLLLYLLTVLSSLCDVDAAKSSVFSTVDAEMVKKGFLRKFGLDDVPVPHGPTISIPTHVWDIYHDEDYEADWVRHYYPKELLEVNSGLILSFNLSVAARIASEEKVVRALMKLRIDRKASKCSEKSVISVFFLDGNQRLLLGSQGVENETDWVDLDVTGAFSTSSIDTVSFAVEFSEDLSLHAAEATSISSLPFARLQSAPLIVFSESSKPSRARRKRSTNERRGRRRNRKHHRHDAESHLCRKAELYVDFDELNWQDWIMAPKGYSAGQCIGGCPHPMPAHLNASNHAIIQSLLHSLNPHDVPPPSCVPTETSPLSILYVDVDNVIVIKEYPDMRVEACGCR</sequence>
<keyword evidence="5 8" id="KW-0339">Growth factor</keyword>
<evidence type="ECO:0000256" key="8">
    <source>
        <dbReference type="RuleBase" id="RU000354"/>
    </source>
</evidence>
<feature type="region of interest" description="Disordered" evidence="9">
    <location>
        <begin position="388"/>
        <end position="417"/>
    </location>
</feature>
<dbReference type="GO" id="GO:0008083">
    <property type="term" value="F:growth factor activity"/>
    <property type="evidence" value="ECO:0007669"/>
    <property type="project" value="UniProtKB-KW"/>
</dbReference>
<evidence type="ECO:0000256" key="7">
    <source>
        <dbReference type="ARBA" id="ARBA00023180"/>
    </source>
</evidence>
<reference evidence="11" key="1">
    <citation type="submission" date="2020-10" db="EMBL/GenBank/DDBJ databases">
        <authorList>
            <person name="Kikuchi T."/>
        </authorList>
    </citation>
    <scope>NUCLEOTIDE SEQUENCE</scope>
    <source>
        <strain evidence="11">NKZ352</strain>
    </source>
</reference>
<proteinExistence type="inferred from homology"/>
<evidence type="ECO:0000256" key="6">
    <source>
        <dbReference type="ARBA" id="ARBA00023157"/>
    </source>
</evidence>
<keyword evidence="6" id="KW-1015">Disulfide bond</keyword>
<gene>
    <name evidence="11" type="ORF">CAUJ_LOCUS12351</name>
</gene>
<dbReference type="InterPro" id="IPR029034">
    <property type="entry name" value="Cystine-knot_cytokine"/>
</dbReference>
<dbReference type="InterPro" id="IPR015615">
    <property type="entry name" value="TGF-beta-rel"/>
</dbReference>
<evidence type="ECO:0000256" key="9">
    <source>
        <dbReference type="SAM" id="MobiDB-lite"/>
    </source>
</evidence>
<accession>A0A8S1HN83</accession>
<comment type="caution">
    <text evidence="11">The sequence shown here is derived from an EMBL/GenBank/DDBJ whole genome shotgun (WGS) entry which is preliminary data.</text>
</comment>
<dbReference type="EMBL" id="CAJGYM010000072">
    <property type="protein sequence ID" value="CAD6196437.1"/>
    <property type="molecule type" value="Genomic_DNA"/>
</dbReference>
<dbReference type="CDD" id="cd13761">
    <property type="entry name" value="TGF_beta_BMP5_like"/>
    <property type="match status" value="1"/>
</dbReference>
<dbReference type="InterPro" id="IPR001839">
    <property type="entry name" value="TGF-b_C"/>
</dbReference>
<dbReference type="FunFam" id="2.10.90.10:FF:000001">
    <property type="entry name" value="Bone morphogenetic protein 4"/>
    <property type="match status" value="1"/>
</dbReference>
<dbReference type="PANTHER" id="PTHR11848">
    <property type="entry name" value="TGF-BETA FAMILY"/>
    <property type="match status" value="1"/>
</dbReference>
<evidence type="ECO:0000313" key="11">
    <source>
        <dbReference type="EMBL" id="CAD6196437.1"/>
    </source>
</evidence>
<keyword evidence="4" id="KW-0732">Signal</keyword>
<dbReference type="Gene3D" id="2.60.120.970">
    <property type="match status" value="1"/>
</dbReference>
<dbReference type="AlphaFoldDB" id="A0A8S1HN83"/>
<protein>
    <recommendedName>
        <fullName evidence="10">TGF-beta family profile domain-containing protein</fullName>
    </recommendedName>
</protein>
<dbReference type="GO" id="GO:0005615">
    <property type="term" value="C:extracellular space"/>
    <property type="evidence" value="ECO:0007669"/>
    <property type="project" value="TreeGrafter"/>
</dbReference>
<evidence type="ECO:0000256" key="3">
    <source>
        <dbReference type="ARBA" id="ARBA00022525"/>
    </source>
</evidence>
<feature type="region of interest" description="Disordered" evidence="9">
    <location>
        <begin position="115"/>
        <end position="136"/>
    </location>
</feature>
<evidence type="ECO:0000259" key="10">
    <source>
        <dbReference type="PROSITE" id="PS51362"/>
    </source>
</evidence>
<organism evidence="11 12">
    <name type="scientific">Caenorhabditis auriculariae</name>
    <dbReference type="NCBI Taxonomy" id="2777116"/>
    <lineage>
        <taxon>Eukaryota</taxon>
        <taxon>Metazoa</taxon>
        <taxon>Ecdysozoa</taxon>
        <taxon>Nematoda</taxon>
        <taxon>Chromadorea</taxon>
        <taxon>Rhabditida</taxon>
        <taxon>Rhabditina</taxon>
        <taxon>Rhabditomorpha</taxon>
        <taxon>Rhabditoidea</taxon>
        <taxon>Rhabditidae</taxon>
        <taxon>Peloderinae</taxon>
        <taxon>Caenorhabditis</taxon>
    </lineage>
</organism>
<dbReference type="Pfam" id="PF00019">
    <property type="entry name" value="TGF_beta"/>
    <property type="match status" value="1"/>
</dbReference>
<name>A0A8S1HN83_9PELO</name>
<keyword evidence="3" id="KW-0964">Secreted</keyword>
<evidence type="ECO:0000313" key="12">
    <source>
        <dbReference type="Proteomes" id="UP000835052"/>
    </source>
</evidence>
<dbReference type="SMART" id="SM00204">
    <property type="entry name" value="TGFB"/>
    <property type="match status" value="1"/>
</dbReference>
<keyword evidence="12" id="KW-1185">Reference proteome</keyword>
<dbReference type="PROSITE" id="PS00250">
    <property type="entry name" value="TGF_BETA_1"/>
    <property type="match status" value="1"/>
</dbReference>
<feature type="domain" description="TGF-beta family profile" evidence="10">
    <location>
        <begin position="395"/>
        <end position="523"/>
    </location>
</feature>
<dbReference type="InterPro" id="IPR017948">
    <property type="entry name" value="TGFb_CS"/>
</dbReference>
<dbReference type="SUPFAM" id="SSF57501">
    <property type="entry name" value="Cystine-knot cytokines"/>
    <property type="match status" value="1"/>
</dbReference>
<dbReference type="Gene3D" id="2.10.90.10">
    <property type="entry name" value="Cystine-knot cytokines"/>
    <property type="match status" value="1"/>
</dbReference>
<evidence type="ECO:0000256" key="1">
    <source>
        <dbReference type="ARBA" id="ARBA00004613"/>
    </source>
</evidence>
<dbReference type="OrthoDB" id="5987191at2759"/>
<evidence type="ECO:0000256" key="5">
    <source>
        <dbReference type="ARBA" id="ARBA00023030"/>
    </source>
</evidence>
<keyword evidence="7" id="KW-0325">Glycoprotein</keyword>
<dbReference type="PANTHER" id="PTHR11848:SF310">
    <property type="entry name" value="PROTEIN 60A-RELATED"/>
    <property type="match status" value="1"/>
</dbReference>
<dbReference type="PROSITE" id="PS51362">
    <property type="entry name" value="TGF_BETA_2"/>
    <property type="match status" value="1"/>
</dbReference>
<dbReference type="Proteomes" id="UP000835052">
    <property type="component" value="Unassembled WGS sequence"/>
</dbReference>
<comment type="subcellular location">
    <subcellularLocation>
        <location evidence="1">Secreted</location>
    </subcellularLocation>
</comment>
<dbReference type="GO" id="GO:0005125">
    <property type="term" value="F:cytokine activity"/>
    <property type="evidence" value="ECO:0007669"/>
    <property type="project" value="TreeGrafter"/>
</dbReference>
<comment type="similarity">
    <text evidence="2 8">Belongs to the TGF-beta family.</text>
</comment>